<accession>A0ACB9NVM8</accession>
<sequence>MMTMMREHKEPAIKLFGKEIPLSSSSSDTTSVDKDDRDEEAADDTEMKKGSSTEASETTRRSSVLNASPDSVTIEAASVDQGETTKPKPSKTTKKPDKTLPCTRCNSMNTKFCYYNNYNVNQPRHFCRSCQRYWTAGGNTRNMPVGAGRRKTKRTSSHYRHISISEALRAVETDAAANGVDRPGLKYHDGTILNFGGIDPPILDSKASILNGTDKKSLNGLTSGIGGPKSGKRRFSNSNGKDWDDRSGDSTVSALSSNNEGSANTNFHPQNPGILGIPWPYPWNYPAVLLPSTLCPLGFSMPFYPPAFLDCNIPSNWNLPSLVPSHSVPDSPTDELLDSENPTKRRNITVLVPKTLRMDNPKEAAKSTIWSTLRDQEGFAL</sequence>
<evidence type="ECO:0000313" key="2">
    <source>
        <dbReference type="Proteomes" id="UP001057402"/>
    </source>
</evidence>
<name>A0ACB9NVM8_9MYRT</name>
<keyword evidence="2" id="KW-1185">Reference proteome</keyword>
<protein>
    <submittedName>
        <fullName evidence="1">Uncharacterized protein</fullName>
    </submittedName>
</protein>
<evidence type="ECO:0000313" key="1">
    <source>
        <dbReference type="EMBL" id="KAI4340106.1"/>
    </source>
</evidence>
<dbReference type="EMBL" id="CM042886">
    <property type="protein sequence ID" value="KAI4340106.1"/>
    <property type="molecule type" value="Genomic_DNA"/>
</dbReference>
<proteinExistence type="predicted"/>
<organism evidence="1 2">
    <name type="scientific">Melastoma candidum</name>
    <dbReference type="NCBI Taxonomy" id="119954"/>
    <lineage>
        <taxon>Eukaryota</taxon>
        <taxon>Viridiplantae</taxon>
        <taxon>Streptophyta</taxon>
        <taxon>Embryophyta</taxon>
        <taxon>Tracheophyta</taxon>
        <taxon>Spermatophyta</taxon>
        <taxon>Magnoliopsida</taxon>
        <taxon>eudicotyledons</taxon>
        <taxon>Gunneridae</taxon>
        <taxon>Pentapetalae</taxon>
        <taxon>rosids</taxon>
        <taxon>malvids</taxon>
        <taxon>Myrtales</taxon>
        <taxon>Melastomataceae</taxon>
        <taxon>Melastomatoideae</taxon>
        <taxon>Melastomateae</taxon>
        <taxon>Melastoma</taxon>
    </lineage>
</organism>
<gene>
    <name evidence="1" type="ORF">MLD38_024976</name>
</gene>
<reference evidence="2" key="1">
    <citation type="journal article" date="2023" name="Front. Plant Sci.">
        <title>Chromosomal-level genome assembly of Melastoma candidum provides insights into trichome evolution.</title>
        <authorList>
            <person name="Zhong Y."/>
            <person name="Wu W."/>
            <person name="Sun C."/>
            <person name="Zou P."/>
            <person name="Liu Y."/>
            <person name="Dai S."/>
            <person name="Zhou R."/>
        </authorList>
    </citation>
    <scope>NUCLEOTIDE SEQUENCE [LARGE SCALE GENOMIC DNA]</scope>
</reference>
<comment type="caution">
    <text evidence="1">The sequence shown here is derived from an EMBL/GenBank/DDBJ whole genome shotgun (WGS) entry which is preliminary data.</text>
</comment>
<dbReference type="Proteomes" id="UP001057402">
    <property type="component" value="Chromosome 7"/>
</dbReference>